<name>A0A382GRA8_9ZZZZ</name>
<dbReference type="AlphaFoldDB" id="A0A382GRA8"/>
<protein>
    <submittedName>
        <fullName evidence="1">Uncharacterized protein</fullName>
    </submittedName>
</protein>
<sequence length="59" mass="6884">VPWTYGVSLLALSLLDFLLYKRVKDSVECYKCKSEYKNIAVPTQIKSFDHHTAELYETK</sequence>
<organism evidence="1">
    <name type="scientific">marine metagenome</name>
    <dbReference type="NCBI Taxonomy" id="408172"/>
    <lineage>
        <taxon>unclassified sequences</taxon>
        <taxon>metagenomes</taxon>
        <taxon>ecological metagenomes</taxon>
    </lineage>
</organism>
<proteinExistence type="predicted"/>
<gene>
    <name evidence="1" type="ORF">METZ01_LOCUS230502</name>
</gene>
<accession>A0A382GRA8</accession>
<dbReference type="EMBL" id="UINC01056976">
    <property type="protein sequence ID" value="SVB77648.1"/>
    <property type="molecule type" value="Genomic_DNA"/>
</dbReference>
<feature type="non-terminal residue" evidence="1">
    <location>
        <position position="1"/>
    </location>
</feature>
<evidence type="ECO:0000313" key="1">
    <source>
        <dbReference type="EMBL" id="SVB77648.1"/>
    </source>
</evidence>
<reference evidence="1" key="1">
    <citation type="submission" date="2018-05" db="EMBL/GenBank/DDBJ databases">
        <authorList>
            <person name="Lanie J.A."/>
            <person name="Ng W.-L."/>
            <person name="Kazmierczak K.M."/>
            <person name="Andrzejewski T.M."/>
            <person name="Davidsen T.M."/>
            <person name="Wayne K.J."/>
            <person name="Tettelin H."/>
            <person name="Glass J.I."/>
            <person name="Rusch D."/>
            <person name="Podicherti R."/>
            <person name="Tsui H.-C.T."/>
            <person name="Winkler M.E."/>
        </authorList>
    </citation>
    <scope>NUCLEOTIDE SEQUENCE</scope>
</reference>